<feature type="transmembrane region" description="Helical" evidence="5">
    <location>
        <begin position="265"/>
        <end position="284"/>
    </location>
</feature>
<dbReference type="NCBIfam" id="TIGR00815">
    <property type="entry name" value="sulP"/>
    <property type="match status" value="1"/>
</dbReference>
<dbReference type="InterPro" id="IPR036513">
    <property type="entry name" value="STAS_dom_sf"/>
</dbReference>
<name>A0A9N8V817_9GLOM</name>
<feature type="transmembrane region" description="Helical" evidence="5">
    <location>
        <begin position="385"/>
        <end position="408"/>
    </location>
</feature>
<comment type="subcellular location">
    <subcellularLocation>
        <location evidence="1">Membrane</location>
        <topology evidence="1">Multi-pass membrane protein</topology>
    </subcellularLocation>
</comment>
<dbReference type="OrthoDB" id="427213at2759"/>
<feature type="transmembrane region" description="Helical" evidence="5">
    <location>
        <begin position="123"/>
        <end position="139"/>
    </location>
</feature>
<dbReference type="Proteomes" id="UP000789831">
    <property type="component" value="Unassembled WGS sequence"/>
</dbReference>
<feature type="transmembrane region" description="Helical" evidence="5">
    <location>
        <begin position="174"/>
        <end position="197"/>
    </location>
</feature>
<keyword evidence="2 5" id="KW-0812">Transmembrane</keyword>
<feature type="transmembrane region" description="Helical" evidence="5">
    <location>
        <begin position="209"/>
        <end position="231"/>
    </location>
</feature>
<dbReference type="Gene3D" id="3.30.750.24">
    <property type="entry name" value="STAS domain"/>
    <property type="match status" value="1"/>
</dbReference>
<proteinExistence type="predicted"/>
<feature type="transmembrane region" description="Helical" evidence="5">
    <location>
        <begin position="483"/>
        <end position="512"/>
    </location>
</feature>
<dbReference type="GO" id="GO:0016020">
    <property type="term" value="C:membrane"/>
    <property type="evidence" value="ECO:0007669"/>
    <property type="project" value="UniProtKB-SubCell"/>
</dbReference>
<evidence type="ECO:0000256" key="2">
    <source>
        <dbReference type="ARBA" id="ARBA00022692"/>
    </source>
</evidence>
<dbReference type="InterPro" id="IPR002645">
    <property type="entry name" value="STAS_dom"/>
</dbReference>
<evidence type="ECO:0000313" key="8">
    <source>
        <dbReference type="Proteomes" id="UP000789831"/>
    </source>
</evidence>
<dbReference type="InterPro" id="IPR001902">
    <property type="entry name" value="SLC26A/SulP_fam"/>
</dbReference>
<evidence type="ECO:0000256" key="3">
    <source>
        <dbReference type="ARBA" id="ARBA00022989"/>
    </source>
</evidence>
<dbReference type="EMBL" id="CAJVPL010000071">
    <property type="protein sequence ID" value="CAG8441563.1"/>
    <property type="molecule type" value="Genomic_DNA"/>
</dbReference>
<evidence type="ECO:0000256" key="1">
    <source>
        <dbReference type="ARBA" id="ARBA00004141"/>
    </source>
</evidence>
<organism evidence="7 8">
    <name type="scientific">Ambispora gerdemannii</name>
    <dbReference type="NCBI Taxonomy" id="144530"/>
    <lineage>
        <taxon>Eukaryota</taxon>
        <taxon>Fungi</taxon>
        <taxon>Fungi incertae sedis</taxon>
        <taxon>Mucoromycota</taxon>
        <taxon>Glomeromycotina</taxon>
        <taxon>Glomeromycetes</taxon>
        <taxon>Archaeosporales</taxon>
        <taxon>Ambisporaceae</taxon>
        <taxon>Ambispora</taxon>
    </lineage>
</organism>
<dbReference type="AlphaFoldDB" id="A0A9N8V817"/>
<accession>A0A9N8V817</accession>
<feature type="transmembrane region" description="Helical" evidence="5">
    <location>
        <begin position="420"/>
        <end position="438"/>
    </location>
</feature>
<feature type="transmembrane region" description="Helical" evidence="5">
    <location>
        <begin position="97"/>
        <end position="117"/>
    </location>
</feature>
<feature type="domain" description="STAS" evidence="6">
    <location>
        <begin position="538"/>
        <end position="664"/>
    </location>
</feature>
<dbReference type="GO" id="GO:0055085">
    <property type="term" value="P:transmembrane transport"/>
    <property type="evidence" value="ECO:0007669"/>
    <property type="project" value="InterPro"/>
</dbReference>
<keyword evidence="3 5" id="KW-1133">Transmembrane helix</keyword>
<dbReference type="PANTHER" id="PTHR11814">
    <property type="entry name" value="SULFATE TRANSPORTER"/>
    <property type="match status" value="1"/>
</dbReference>
<reference evidence="7" key="1">
    <citation type="submission" date="2021-06" db="EMBL/GenBank/DDBJ databases">
        <authorList>
            <person name="Kallberg Y."/>
            <person name="Tangrot J."/>
            <person name="Rosling A."/>
        </authorList>
    </citation>
    <scope>NUCLEOTIDE SEQUENCE</scope>
    <source>
        <strain evidence="7">MT106</strain>
    </source>
</reference>
<sequence length="677" mass="75417">MSQSPLEVEMGSPIRAATPIGLGRQYESDDDDSLHETTPLKGYCAISNRSDSLPYSVGETGGKNQDNWTIFKTRAKYYIPVLSWLPSYSLNTFWNDFLAGLTVTAILLPAGLSYSVLAKVPPVHGLYSIVIPGVVYSFLGTSRQLSIGPEALVAMLVGSSVASQQKYIPNDDTVAPVMLASLVTMFVGILTLLLGLIRLGFLDSILSRPLLRGFITAVAFVIIIEQLIAMLGLTETAYLNGITHATSTYDKLIFIIQNLEEMHRLTALVSLGSLIFLLASRLFKSKASSQYPSAQFVPEILICVVIFTIMCKYFDWESGKLAILGGIKGSGFPKFSIPKMPTVPQFKDCFESAVLISIVGFVESIVVTKTYATKHNYAVSPNRELVALGAANLIGSCFQCFVAYGGMARSKINDRAGAKTQFSGLVTALFVLFCLFFLLPCFYYLPQAVLGAIVCVAALSLLSETPHDLKFMYEIKAWNDMALLMLTFFVTIFVSIEYGTLISIALSLVLVVKHSTYPRITILGRVGRSNRFKRIKNFPHQAAHIEGVLVVKIEEPLYFANTGQLKDRLRRLEEFGDMSVHPSEEARMSPVKNVIFDIETMEDLDASAAFILFEIIEAYQRRNVNVFFVKLHENQRKLFERANLIEKVREDHFFWRIADALEYIHNNNVDENFINLE</sequence>
<dbReference type="PROSITE" id="PS50801">
    <property type="entry name" value="STAS"/>
    <property type="match status" value="1"/>
</dbReference>
<feature type="transmembrane region" description="Helical" evidence="5">
    <location>
        <begin position="444"/>
        <end position="462"/>
    </location>
</feature>
<dbReference type="Pfam" id="PF01740">
    <property type="entry name" value="STAS"/>
    <property type="match status" value="1"/>
</dbReference>
<dbReference type="Pfam" id="PF00916">
    <property type="entry name" value="Sulfate_transp"/>
    <property type="match status" value="1"/>
</dbReference>
<protein>
    <submittedName>
        <fullName evidence="7">13523_t:CDS:1</fullName>
    </submittedName>
</protein>
<dbReference type="SUPFAM" id="SSF52091">
    <property type="entry name" value="SpoIIaa-like"/>
    <property type="match status" value="1"/>
</dbReference>
<keyword evidence="8" id="KW-1185">Reference proteome</keyword>
<evidence type="ECO:0000256" key="5">
    <source>
        <dbReference type="SAM" id="Phobius"/>
    </source>
</evidence>
<evidence type="ECO:0000256" key="4">
    <source>
        <dbReference type="ARBA" id="ARBA00023136"/>
    </source>
</evidence>
<comment type="caution">
    <text evidence="7">The sequence shown here is derived from an EMBL/GenBank/DDBJ whole genome shotgun (WGS) entry which is preliminary data.</text>
</comment>
<evidence type="ECO:0000259" key="6">
    <source>
        <dbReference type="PROSITE" id="PS50801"/>
    </source>
</evidence>
<evidence type="ECO:0000313" key="7">
    <source>
        <dbReference type="EMBL" id="CAG8441563.1"/>
    </source>
</evidence>
<feature type="transmembrane region" description="Helical" evidence="5">
    <location>
        <begin position="296"/>
        <end position="316"/>
    </location>
</feature>
<dbReference type="CDD" id="cd07042">
    <property type="entry name" value="STAS_SulP_like_sulfate_transporter"/>
    <property type="match status" value="1"/>
</dbReference>
<dbReference type="InterPro" id="IPR011547">
    <property type="entry name" value="SLC26A/SulP_dom"/>
</dbReference>
<gene>
    <name evidence="7" type="ORF">AGERDE_LOCUS1106</name>
</gene>
<keyword evidence="4 5" id="KW-0472">Membrane</keyword>